<dbReference type="Pfam" id="PF13480">
    <property type="entry name" value="Acetyltransf_6"/>
    <property type="match status" value="1"/>
</dbReference>
<comment type="caution">
    <text evidence="2">The sequence shown here is derived from an EMBL/GenBank/DDBJ whole genome shotgun (WGS) entry which is preliminary data.</text>
</comment>
<feature type="domain" description="N-acetyltransferase" evidence="1">
    <location>
        <begin position="135"/>
        <end position="274"/>
    </location>
</feature>
<sequence>MVFSDQNLARRLERAESRSNASFVEARAKLHPESGAQWLEVAGTYAMFDGPDSPITQTFGLGLFEAVGEAELVKLEQFFAERGAPVYHEVSPMADSALLALLPIRGYVPFEYTSVLYLPLEQAALATSPALNPRVHTRVVPPAQADLWAQTLAQGWSTEMDNAEAFMRDFGRINAHSAGYSAYLAELDGTPIAAGGMFVHDGVALLAGASTVPHGRRQGGQQALLHARLRDAAAQGCTLALMGALPGSQSQSNAEKQGFRIAYTRIKWQLQPRA</sequence>
<accession>A0A9X0HMG8</accession>
<evidence type="ECO:0000259" key="1">
    <source>
        <dbReference type="PROSITE" id="PS51186"/>
    </source>
</evidence>
<dbReference type="RefSeq" id="WP_059070177.1">
    <property type="nucleotide sequence ID" value="NZ_LNAL01000006.1"/>
</dbReference>
<evidence type="ECO:0000313" key="3">
    <source>
        <dbReference type="Proteomes" id="UP000054223"/>
    </source>
</evidence>
<dbReference type="Proteomes" id="UP000054223">
    <property type="component" value="Unassembled WGS sequence"/>
</dbReference>
<dbReference type="PROSITE" id="PS51186">
    <property type="entry name" value="GNAT"/>
    <property type="match status" value="1"/>
</dbReference>
<proteinExistence type="predicted"/>
<dbReference type="GO" id="GO:0016747">
    <property type="term" value="F:acyltransferase activity, transferring groups other than amino-acyl groups"/>
    <property type="evidence" value="ECO:0007669"/>
    <property type="project" value="InterPro"/>
</dbReference>
<protein>
    <recommendedName>
        <fullName evidence="1">N-acetyltransferase domain-containing protein</fullName>
    </recommendedName>
</protein>
<dbReference type="EMBL" id="LNAL01000006">
    <property type="protein sequence ID" value="KUG08576.1"/>
    <property type="molecule type" value="Genomic_DNA"/>
</dbReference>
<name>A0A9X0HMG8_SOLP1</name>
<keyword evidence="3" id="KW-1185">Reference proteome</keyword>
<dbReference type="SUPFAM" id="SSF55729">
    <property type="entry name" value="Acyl-CoA N-acyltransferases (Nat)"/>
    <property type="match status" value="1"/>
</dbReference>
<reference evidence="2 3" key="1">
    <citation type="submission" date="2015-11" db="EMBL/GenBank/DDBJ databases">
        <title>Solirubrum puertoriconensis gen. nov. an environmental bacteria isolated in Puerto Rico.</title>
        <authorList>
            <person name="Cuebas-Irizarry M.F."/>
            <person name="Montalvo-Rodriguez R."/>
        </authorList>
    </citation>
    <scope>NUCLEOTIDE SEQUENCE [LARGE SCALE GENOMIC DNA]</scope>
    <source>
        <strain evidence="2 3">MC1A</strain>
    </source>
</reference>
<dbReference type="InterPro" id="IPR000182">
    <property type="entry name" value="GNAT_dom"/>
</dbReference>
<dbReference type="InterPro" id="IPR038740">
    <property type="entry name" value="BioF2-like_GNAT_dom"/>
</dbReference>
<dbReference type="OrthoDB" id="2350893at2"/>
<gene>
    <name evidence="2" type="ORF">ASU33_10505</name>
</gene>
<evidence type="ECO:0000313" key="2">
    <source>
        <dbReference type="EMBL" id="KUG08576.1"/>
    </source>
</evidence>
<organism evidence="2 3">
    <name type="scientific">Solirubrum puertoriconensis</name>
    <dbReference type="NCBI Taxonomy" id="1751427"/>
    <lineage>
        <taxon>Bacteria</taxon>
        <taxon>Pseudomonadati</taxon>
        <taxon>Bacteroidota</taxon>
        <taxon>Cytophagia</taxon>
        <taxon>Cytophagales</taxon>
    </lineage>
</organism>
<dbReference type="AlphaFoldDB" id="A0A9X0HMG8"/>
<dbReference type="Gene3D" id="3.40.630.30">
    <property type="match status" value="1"/>
</dbReference>
<dbReference type="InterPro" id="IPR016181">
    <property type="entry name" value="Acyl_CoA_acyltransferase"/>
</dbReference>